<feature type="transmembrane region" description="Helical" evidence="7">
    <location>
        <begin position="93"/>
        <end position="118"/>
    </location>
</feature>
<evidence type="ECO:0000256" key="1">
    <source>
        <dbReference type="ARBA" id="ARBA00004651"/>
    </source>
</evidence>
<comment type="similarity">
    <text evidence="2">Belongs to the UPF0324 family.</text>
</comment>
<proteinExistence type="inferred from homology"/>
<evidence type="ECO:0000256" key="5">
    <source>
        <dbReference type="ARBA" id="ARBA00022989"/>
    </source>
</evidence>
<name>A0ABT0YIW7_9BURK</name>
<evidence type="ECO:0000313" key="9">
    <source>
        <dbReference type="Proteomes" id="UP001165541"/>
    </source>
</evidence>
<dbReference type="EMBL" id="JAMKFE010000002">
    <property type="protein sequence ID" value="MCM5678669.1"/>
    <property type="molecule type" value="Genomic_DNA"/>
</dbReference>
<feature type="transmembrane region" description="Helical" evidence="7">
    <location>
        <begin position="20"/>
        <end position="40"/>
    </location>
</feature>
<keyword evidence="6 7" id="KW-0472">Membrane</keyword>
<dbReference type="Proteomes" id="UP001165541">
    <property type="component" value="Unassembled WGS sequence"/>
</dbReference>
<protein>
    <submittedName>
        <fullName evidence="8">Sulfate exporter family transporter</fullName>
    </submittedName>
</protein>
<evidence type="ECO:0000313" key="8">
    <source>
        <dbReference type="EMBL" id="MCM5678669.1"/>
    </source>
</evidence>
<reference evidence="8" key="1">
    <citation type="submission" date="2022-05" db="EMBL/GenBank/DDBJ databases">
        <title>Schlegelella sp. nov., isolated from mangrove soil.</title>
        <authorList>
            <person name="Liu Y."/>
            <person name="Ge X."/>
            <person name="Liu W."/>
        </authorList>
    </citation>
    <scope>NUCLEOTIDE SEQUENCE</scope>
    <source>
        <strain evidence="8">S2-27</strain>
    </source>
</reference>
<dbReference type="RefSeq" id="WP_251776807.1">
    <property type="nucleotide sequence ID" value="NZ_JAMKFE010000002.1"/>
</dbReference>
<evidence type="ECO:0000256" key="7">
    <source>
        <dbReference type="SAM" id="Phobius"/>
    </source>
</evidence>
<keyword evidence="9" id="KW-1185">Reference proteome</keyword>
<keyword evidence="3" id="KW-1003">Cell membrane</keyword>
<feature type="transmembrane region" description="Helical" evidence="7">
    <location>
        <begin position="318"/>
        <end position="341"/>
    </location>
</feature>
<comment type="subcellular location">
    <subcellularLocation>
        <location evidence="1">Cell membrane</location>
        <topology evidence="1">Multi-pass membrane protein</topology>
    </subcellularLocation>
</comment>
<evidence type="ECO:0000256" key="6">
    <source>
        <dbReference type="ARBA" id="ARBA00023136"/>
    </source>
</evidence>
<dbReference type="InterPro" id="IPR018383">
    <property type="entry name" value="UPF0324_pro"/>
</dbReference>
<gene>
    <name evidence="8" type="ORF">M8A51_03875</name>
</gene>
<evidence type="ECO:0000256" key="4">
    <source>
        <dbReference type="ARBA" id="ARBA00022692"/>
    </source>
</evidence>
<organism evidence="8 9">
    <name type="scientific">Caldimonas mangrovi</name>
    <dbReference type="NCBI Taxonomy" id="2944811"/>
    <lineage>
        <taxon>Bacteria</taxon>
        <taxon>Pseudomonadati</taxon>
        <taxon>Pseudomonadota</taxon>
        <taxon>Betaproteobacteria</taxon>
        <taxon>Burkholderiales</taxon>
        <taxon>Sphaerotilaceae</taxon>
        <taxon>Caldimonas</taxon>
    </lineage>
</organism>
<dbReference type="PANTHER" id="PTHR30106">
    <property type="entry name" value="INNER MEMBRANE PROTEIN YEIH-RELATED"/>
    <property type="match status" value="1"/>
</dbReference>
<evidence type="ECO:0000256" key="2">
    <source>
        <dbReference type="ARBA" id="ARBA00007977"/>
    </source>
</evidence>
<feature type="transmembrane region" description="Helical" evidence="7">
    <location>
        <begin position="194"/>
        <end position="215"/>
    </location>
</feature>
<evidence type="ECO:0000256" key="3">
    <source>
        <dbReference type="ARBA" id="ARBA00022475"/>
    </source>
</evidence>
<keyword evidence="4 7" id="KW-0812">Transmembrane</keyword>
<dbReference type="PANTHER" id="PTHR30106:SF2">
    <property type="entry name" value="UPF0324 INNER MEMBRANE PROTEIN YEIH"/>
    <property type="match status" value="1"/>
</dbReference>
<comment type="caution">
    <text evidence="8">The sequence shown here is derived from an EMBL/GenBank/DDBJ whole genome shotgun (WGS) entry which is preliminary data.</text>
</comment>
<feature type="transmembrane region" description="Helical" evidence="7">
    <location>
        <begin position="227"/>
        <end position="244"/>
    </location>
</feature>
<feature type="transmembrane region" description="Helical" evidence="7">
    <location>
        <begin position="130"/>
        <end position="150"/>
    </location>
</feature>
<sequence>MLRMTRAGALWAQARQAPALAPGTLLCGVIALAASFVAALHQGPQMLYALLFGSAFHYLSTEPRTAAGVEFCGRTLLRLGIGLLGARITAEQVAALGGWTAAVIVVGVLSTLLCGLLLGRRLRLSWAQGVLAGGATAICGASAGLAIAAVLPRDRELERTTIAVVVSVTSLSTLAMLLYPAIARSAGLPPLLAGLFIGGTIHDVAQVVVAGYALGPQAGDAATIVKLCRVALLAAVVFGISLFTRRQHAAAGAGKGPALLPWFLLLFFAIVACNSAGWLAPAWRGAMDGTSRTCLLLGVAALGMKSSFMQLARAGWRPLLLVLLCTAWLAAFVLGAAVLLMRHGA</sequence>
<feature type="transmembrane region" description="Helical" evidence="7">
    <location>
        <begin position="162"/>
        <end position="182"/>
    </location>
</feature>
<dbReference type="Pfam" id="PF03601">
    <property type="entry name" value="Cons_hypoth698"/>
    <property type="match status" value="1"/>
</dbReference>
<keyword evidence="5 7" id="KW-1133">Transmembrane helix</keyword>
<accession>A0ABT0YIW7</accession>
<feature type="transmembrane region" description="Helical" evidence="7">
    <location>
        <begin position="259"/>
        <end position="281"/>
    </location>
</feature>